<keyword evidence="3" id="KW-1185">Reference proteome</keyword>
<gene>
    <name evidence="2" type="ORF">NSK_007251</name>
</gene>
<proteinExistence type="predicted"/>
<feature type="region of interest" description="Disordered" evidence="1">
    <location>
        <begin position="1"/>
        <end position="20"/>
    </location>
</feature>
<accession>A0A4D9CQ94</accession>
<feature type="region of interest" description="Disordered" evidence="1">
    <location>
        <begin position="71"/>
        <end position="107"/>
    </location>
</feature>
<protein>
    <submittedName>
        <fullName evidence="2">Uncharacterized protein</fullName>
    </submittedName>
</protein>
<dbReference type="OrthoDB" id="10334836at2759"/>
<organism evidence="2 3">
    <name type="scientific">Nannochloropsis salina CCMP1776</name>
    <dbReference type="NCBI Taxonomy" id="1027361"/>
    <lineage>
        <taxon>Eukaryota</taxon>
        <taxon>Sar</taxon>
        <taxon>Stramenopiles</taxon>
        <taxon>Ochrophyta</taxon>
        <taxon>Eustigmatophyceae</taxon>
        <taxon>Eustigmatales</taxon>
        <taxon>Monodopsidaceae</taxon>
        <taxon>Microchloropsis</taxon>
        <taxon>Microchloropsis salina</taxon>
    </lineage>
</organism>
<feature type="compositionally biased region" description="Polar residues" evidence="1">
    <location>
        <begin position="1"/>
        <end position="14"/>
    </location>
</feature>
<evidence type="ECO:0000313" key="2">
    <source>
        <dbReference type="EMBL" id="TFJ81290.1"/>
    </source>
</evidence>
<evidence type="ECO:0000256" key="1">
    <source>
        <dbReference type="SAM" id="MobiDB-lite"/>
    </source>
</evidence>
<sequence length="143" mass="15564">MEGEAVNNTSNETASPGKVEYNAVEWGDKLAGLDALVSQVEQPLHQDRFQKVQGLLKKNNELIVQVMEQQREASEAPIQPTAKEAGNEEGGGEETGEVKKEGNTGAAQQAALHKCALMIKELNDNLTQVYDVYAALQPTKDEK</sequence>
<evidence type="ECO:0000313" key="3">
    <source>
        <dbReference type="Proteomes" id="UP000355283"/>
    </source>
</evidence>
<name>A0A4D9CQ94_9STRA</name>
<dbReference type="EMBL" id="SDOX01000128">
    <property type="protein sequence ID" value="TFJ81290.1"/>
    <property type="molecule type" value="Genomic_DNA"/>
</dbReference>
<dbReference type="Proteomes" id="UP000355283">
    <property type="component" value="Unassembled WGS sequence"/>
</dbReference>
<comment type="caution">
    <text evidence="2">The sequence shown here is derived from an EMBL/GenBank/DDBJ whole genome shotgun (WGS) entry which is preliminary data.</text>
</comment>
<dbReference type="AlphaFoldDB" id="A0A4D9CQ94"/>
<reference evidence="2 3" key="1">
    <citation type="submission" date="2019-01" db="EMBL/GenBank/DDBJ databases">
        <title>Nuclear Genome Assembly of the Microalgal Biofuel strain Nannochloropsis salina CCMP1776.</title>
        <authorList>
            <person name="Hovde B."/>
        </authorList>
    </citation>
    <scope>NUCLEOTIDE SEQUENCE [LARGE SCALE GENOMIC DNA]</scope>
    <source>
        <strain evidence="2 3">CCMP1776</strain>
    </source>
</reference>